<dbReference type="PROSITE" id="PS00108">
    <property type="entry name" value="PROTEIN_KINASE_ST"/>
    <property type="match status" value="1"/>
</dbReference>
<dbReference type="FunFam" id="1.10.510.10:FF:001019">
    <property type="entry name" value="G-type lectin S-receptor-like serine/threonine-protein kinase B120"/>
    <property type="match status" value="1"/>
</dbReference>
<dbReference type="GO" id="GO:0016020">
    <property type="term" value="C:membrane"/>
    <property type="evidence" value="ECO:0007669"/>
    <property type="project" value="UniProtKB-SubCell"/>
</dbReference>
<keyword evidence="22" id="KW-1185">Reference proteome</keyword>
<evidence type="ECO:0000313" key="21">
    <source>
        <dbReference type="EnsemblPlants" id="TraesCS2A02G537200.1"/>
    </source>
</evidence>
<protein>
    <recommendedName>
        <fullName evidence="14">Receptor-like serine/threonine-protein kinase</fullName>
        <ecNumber evidence="14">2.7.11.1</ecNumber>
    </recommendedName>
</protein>
<keyword evidence="16" id="KW-1133">Transmembrane helix</keyword>
<keyword evidence="6 14" id="KW-0547">Nucleotide-binding</keyword>
<evidence type="ECO:0000256" key="14">
    <source>
        <dbReference type="PIRNR" id="PIRNR000641"/>
    </source>
</evidence>
<feature type="domain" description="Apple" evidence="20">
    <location>
        <begin position="304"/>
        <end position="389"/>
    </location>
</feature>
<dbReference type="FunFam" id="2.90.10.10:FF:000014">
    <property type="entry name" value="Serine/threonine-protein kinase"/>
    <property type="match status" value="1"/>
</dbReference>
<dbReference type="GO" id="GO:0005524">
    <property type="term" value="F:ATP binding"/>
    <property type="evidence" value="ECO:0007669"/>
    <property type="project" value="UniProtKB-UniRule"/>
</dbReference>
<keyword evidence="10" id="KW-0675">Receptor</keyword>
<dbReference type="GO" id="GO:0051707">
    <property type="term" value="P:response to other organism"/>
    <property type="evidence" value="ECO:0007669"/>
    <property type="project" value="UniProtKB-ARBA"/>
</dbReference>
<keyword evidence="8 14" id="KW-0067">ATP-binding</keyword>
<dbReference type="OrthoDB" id="4062651at2759"/>
<evidence type="ECO:0000313" key="22">
    <source>
        <dbReference type="Proteomes" id="UP000019116"/>
    </source>
</evidence>
<sequence length="812" mass="90550">MGMIYVPVFILMFLICFCNSEDSLTPTKPLSPGDRLISDGGIFALVFFSPKNSSANSYIGIWYNNIPERTYVWVANRDSPISSSSSGKFVLTKSSDLVLLDSKGSTLWTTTNKITTEAAGSAAILLDSGNLVIRLPNGTDIWQSFHHPTDTILPNMSLPLGNNNLFMHLVAWRAFDDPSTSDYSLGGDSSLQILRNSGPIMLQTTFNRGGEFYFTYTVSDGSPRTRMILHYTGMVKFLAWNSNSLSWEVFFERPGSSCDRYASCRPFGYCDATQTVATCKCLDGYEPGGLNFSLGCQRKKEMHCGQGDRFITLLNMKTPDKFLFIRNRSFDQCAEECSRNCSCTAYAYANLSSLSMTVDQSRCLVWMGELVDTEKRGDGRGENLYLRIPSSSVSKKTGPLKIALPVMASLLILVCVCLVWIRKSRGKHQTKGPMNFAMIEQLDNSDGLYDENSKILWISFKDIVPATDGFSDSNVLGRGGFGVVYKGTLEGGKEVAVKRLTKCSDHGMGHFRNEVVLIAKLQHRNLVRLLGYCIHGAEKLLSYEYLPNKSLDYFLFDDAKRFMLDWPTRFSIIKGVARGLVYLHHDSRMTIIHRDLKASNILLDAEMRPKISDFGMARIFGDNQQQANTRHFVGTYYGVLLLEIVSGLKMSSPQHFPNLIDYAWNLLKEGNSKDFLDTVLLNSCSLHQVSLCIHIALSCVQGSPSGKPLMSLVVSMPENEAMPLTMPRQPSYFVGRRHEAEEAREGSVNSAGLTTLLSLSVFFFLSTLRTKCRRRRLLRRFRQLGAGELGKEDGVHVLDGSVLGDFSRGGRG</sequence>
<proteinExistence type="inferred from homology"/>
<dbReference type="SMART" id="SM00220">
    <property type="entry name" value="S_TKc"/>
    <property type="match status" value="1"/>
</dbReference>
<comment type="catalytic activity">
    <reaction evidence="12 14">
        <text>L-threonyl-[protein] + ATP = O-phospho-L-threonyl-[protein] + ADP + H(+)</text>
        <dbReference type="Rhea" id="RHEA:46608"/>
        <dbReference type="Rhea" id="RHEA-COMP:11060"/>
        <dbReference type="Rhea" id="RHEA-COMP:11605"/>
        <dbReference type="ChEBI" id="CHEBI:15378"/>
        <dbReference type="ChEBI" id="CHEBI:30013"/>
        <dbReference type="ChEBI" id="CHEBI:30616"/>
        <dbReference type="ChEBI" id="CHEBI:61977"/>
        <dbReference type="ChEBI" id="CHEBI:456216"/>
        <dbReference type="EC" id="2.7.11.1"/>
    </reaction>
</comment>
<keyword evidence="9" id="KW-1015">Disulfide bond</keyword>
<evidence type="ECO:0000256" key="16">
    <source>
        <dbReference type="SAM" id="Phobius"/>
    </source>
</evidence>
<dbReference type="PaxDb" id="4565-Traes_2AL_C5BB3107D.1"/>
<dbReference type="GO" id="GO:0004674">
    <property type="term" value="F:protein serine/threonine kinase activity"/>
    <property type="evidence" value="ECO:0007669"/>
    <property type="project" value="UniProtKB-KW"/>
</dbReference>
<dbReference type="STRING" id="4565.A0A3B6B8U6"/>
<feature type="transmembrane region" description="Helical" evidence="16">
    <location>
        <begin position="402"/>
        <end position="421"/>
    </location>
</feature>
<evidence type="ECO:0000256" key="4">
    <source>
        <dbReference type="ARBA" id="ARBA00022679"/>
    </source>
</evidence>
<dbReference type="InterPro" id="IPR036426">
    <property type="entry name" value="Bulb-type_lectin_dom_sf"/>
</dbReference>
<dbReference type="GO" id="GO:0106310">
    <property type="term" value="F:protein serine kinase activity"/>
    <property type="evidence" value="ECO:0007669"/>
    <property type="project" value="RHEA"/>
</dbReference>
<dbReference type="Gramene" id="TraesCS2A03G1241300.1">
    <property type="protein sequence ID" value="TraesCS2A03G1241300.1.CDS"/>
    <property type="gene ID" value="TraesCS2A03G1241300"/>
</dbReference>
<feature type="binding site" evidence="15">
    <location>
        <position position="498"/>
    </location>
    <ligand>
        <name>ATP</name>
        <dbReference type="ChEBI" id="CHEBI:30616"/>
    </ligand>
</feature>
<evidence type="ECO:0000259" key="18">
    <source>
        <dbReference type="PROSITE" id="PS50011"/>
    </source>
</evidence>
<dbReference type="InterPro" id="IPR000719">
    <property type="entry name" value="Prot_kinase_dom"/>
</dbReference>
<dbReference type="Gramene" id="TraesCS2A02G537200.1">
    <property type="protein sequence ID" value="TraesCS2A02G537200.1"/>
    <property type="gene ID" value="TraesCS2A02G537200"/>
</dbReference>
<keyword evidence="5 17" id="KW-0732">Signal</keyword>
<evidence type="ECO:0000256" key="8">
    <source>
        <dbReference type="ARBA" id="ARBA00022840"/>
    </source>
</evidence>
<keyword evidence="11" id="KW-0325">Glycoprotein</keyword>
<dbReference type="Pfam" id="PF00954">
    <property type="entry name" value="S_locus_glycop"/>
    <property type="match status" value="1"/>
</dbReference>
<dbReference type="Gene3D" id="2.90.10.10">
    <property type="entry name" value="Bulb-type lectin domain"/>
    <property type="match status" value="1"/>
</dbReference>
<evidence type="ECO:0000259" key="19">
    <source>
        <dbReference type="PROSITE" id="PS50927"/>
    </source>
</evidence>
<dbReference type="GO" id="GO:0048544">
    <property type="term" value="P:recognition of pollen"/>
    <property type="evidence" value="ECO:0007669"/>
    <property type="project" value="InterPro"/>
</dbReference>
<dbReference type="InterPro" id="IPR003609">
    <property type="entry name" value="Pan_app"/>
</dbReference>
<keyword evidence="16" id="KW-0812">Transmembrane</keyword>
<dbReference type="OMA" id="KMKQCEN"/>
<keyword evidence="7 14" id="KW-0418">Kinase</keyword>
<evidence type="ECO:0000256" key="12">
    <source>
        <dbReference type="ARBA" id="ARBA00047899"/>
    </source>
</evidence>
<reference evidence="21" key="2">
    <citation type="submission" date="2018-10" db="UniProtKB">
        <authorList>
            <consortium name="EnsemblPlants"/>
        </authorList>
    </citation>
    <scope>IDENTIFICATION</scope>
</reference>
<dbReference type="EnsemblPlants" id="TraesCS2A02G537200.1">
    <property type="protein sequence ID" value="TraesCS2A02G537200.1"/>
    <property type="gene ID" value="TraesCS2A02G537200"/>
</dbReference>
<feature type="transmembrane region" description="Helical" evidence="16">
    <location>
        <begin position="746"/>
        <end position="765"/>
    </location>
</feature>
<keyword evidence="16" id="KW-0472">Membrane</keyword>
<dbReference type="SMR" id="A0A3B6B8U6"/>
<dbReference type="Gene3D" id="3.30.200.20">
    <property type="entry name" value="Phosphorylase Kinase, domain 1"/>
    <property type="match status" value="1"/>
</dbReference>
<dbReference type="PANTHER" id="PTHR32444:SF43">
    <property type="entry name" value="BULB-TYPE LECTIN DOMAIN-CONTAINING PROTEIN"/>
    <property type="match status" value="1"/>
</dbReference>
<dbReference type="Gene3D" id="1.10.510.10">
    <property type="entry name" value="Transferase(Phosphotransferase) domain 1"/>
    <property type="match status" value="2"/>
</dbReference>
<keyword evidence="4 14" id="KW-0808">Transferase</keyword>
<name>A0A3B6B8U6_WHEAT</name>
<dbReference type="InterPro" id="IPR011009">
    <property type="entry name" value="Kinase-like_dom_sf"/>
</dbReference>
<dbReference type="PIRSF" id="PIRSF000641">
    <property type="entry name" value="SRK"/>
    <property type="match status" value="1"/>
</dbReference>
<evidence type="ECO:0000256" key="1">
    <source>
        <dbReference type="ARBA" id="ARBA00004479"/>
    </source>
</evidence>
<evidence type="ECO:0000256" key="17">
    <source>
        <dbReference type="SAM" id="SignalP"/>
    </source>
</evidence>
<dbReference type="CDD" id="cd01098">
    <property type="entry name" value="PAN_AP_plant"/>
    <property type="match status" value="1"/>
</dbReference>
<dbReference type="FunFam" id="3.30.200.20:FF:001238">
    <property type="entry name" value="Os08g0179000 protein"/>
    <property type="match status" value="1"/>
</dbReference>
<evidence type="ECO:0000256" key="11">
    <source>
        <dbReference type="ARBA" id="ARBA00023180"/>
    </source>
</evidence>
<dbReference type="InterPro" id="IPR024171">
    <property type="entry name" value="SRK-like_kinase"/>
</dbReference>
<evidence type="ECO:0000256" key="10">
    <source>
        <dbReference type="ARBA" id="ARBA00023170"/>
    </source>
</evidence>
<evidence type="ECO:0000256" key="9">
    <source>
        <dbReference type="ARBA" id="ARBA00023157"/>
    </source>
</evidence>
<dbReference type="PANTHER" id="PTHR32444">
    <property type="entry name" value="BULB-TYPE LECTIN DOMAIN-CONTAINING PROTEIN"/>
    <property type="match status" value="1"/>
</dbReference>
<feature type="domain" description="Bulb-type lectin" evidence="19">
    <location>
        <begin position="21"/>
        <end position="146"/>
    </location>
</feature>
<dbReference type="PROSITE" id="PS50948">
    <property type="entry name" value="PAN"/>
    <property type="match status" value="1"/>
</dbReference>
<comment type="similarity">
    <text evidence="14">Belongs to the protein kinase superfamily. Ser/Thr protein kinase family.</text>
</comment>
<evidence type="ECO:0000256" key="6">
    <source>
        <dbReference type="ARBA" id="ARBA00022741"/>
    </source>
</evidence>
<evidence type="ECO:0000256" key="2">
    <source>
        <dbReference type="ARBA" id="ARBA00022527"/>
    </source>
</evidence>
<evidence type="ECO:0000256" key="7">
    <source>
        <dbReference type="ARBA" id="ARBA00022777"/>
    </source>
</evidence>
<comment type="catalytic activity">
    <reaction evidence="13 14">
        <text>L-seryl-[protein] + ATP = O-phospho-L-seryl-[protein] + ADP + H(+)</text>
        <dbReference type="Rhea" id="RHEA:17989"/>
        <dbReference type="Rhea" id="RHEA-COMP:9863"/>
        <dbReference type="Rhea" id="RHEA-COMP:11604"/>
        <dbReference type="ChEBI" id="CHEBI:15378"/>
        <dbReference type="ChEBI" id="CHEBI:29999"/>
        <dbReference type="ChEBI" id="CHEBI:30616"/>
        <dbReference type="ChEBI" id="CHEBI:83421"/>
        <dbReference type="ChEBI" id="CHEBI:456216"/>
        <dbReference type="EC" id="2.7.11.1"/>
    </reaction>
</comment>
<evidence type="ECO:0000256" key="5">
    <source>
        <dbReference type="ARBA" id="ARBA00022729"/>
    </source>
</evidence>
<feature type="chain" id="PRO_5043171615" description="Receptor-like serine/threonine-protein kinase" evidence="17">
    <location>
        <begin position="21"/>
        <end position="812"/>
    </location>
</feature>
<dbReference type="AlphaFoldDB" id="A0A3B6B8U6"/>
<dbReference type="SMART" id="SM00108">
    <property type="entry name" value="B_lectin"/>
    <property type="match status" value="1"/>
</dbReference>
<evidence type="ECO:0000256" key="15">
    <source>
        <dbReference type="PROSITE-ProRule" id="PRU10141"/>
    </source>
</evidence>
<reference evidence="21" key="1">
    <citation type="submission" date="2018-08" db="EMBL/GenBank/DDBJ databases">
        <authorList>
            <person name="Rossello M."/>
        </authorList>
    </citation>
    <scope>NUCLEOTIDE SEQUENCE [LARGE SCALE GENOMIC DNA]</scope>
    <source>
        <strain evidence="21">cv. Chinese Spring</strain>
    </source>
</reference>
<dbReference type="Proteomes" id="UP000019116">
    <property type="component" value="Chromosome 2A"/>
</dbReference>
<evidence type="ECO:0000256" key="3">
    <source>
        <dbReference type="ARBA" id="ARBA00022536"/>
    </source>
</evidence>
<dbReference type="EC" id="2.7.11.1" evidence="14"/>
<evidence type="ECO:0000259" key="20">
    <source>
        <dbReference type="PROSITE" id="PS50948"/>
    </source>
</evidence>
<keyword evidence="2 14" id="KW-0723">Serine/threonine-protein kinase</keyword>
<dbReference type="PROSITE" id="PS50927">
    <property type="entry name" value="BULB_LECTIN"/>
    <property type="match status" value="1"/>
</dbReference>
<evidence type="ECO:0000256" key="13">
    <source>
        <dbReference type="ARBA" id="ARBA00048679"/>
    </source>
</evidence>
<accession>A0A3B6B8U6</accession>
<comment type="subcellular location">
    <subcellularLocation>
        <location evidence="1">Membrane</location>
        <topology evidence="1">Single-pass type I membrane protein</topology>
    </subcellularLocation>
</comment>
<dbReference type="SMART" id="SM00473">
    <property type="entry name" value="PAN_AP"/>
    <property type="match status" value="1"/>
</dbReference>
<dbReference type="InterPro" id="IPR001480">
    <property type="entry name" value="Bulb-type_lectin_dom"/>
</dbReference>
<feature type="signal peptide" evidence="17">
    <location>
        <begin position="1"/>
        <end position="20"/>
    </location>
</feature>
<dbReference type="InterPro" id="IPR000858">
    <property type="entry name" value="S_locus_glycoprot_dom"/>
</dbReference>
<keyword evidence="3" id="KW-0245">EGF-like domain</keyword>
<dbReference type="SUPFAM" id="SSF56112">
    <property type="entry name" value="Protein kinase-like (PK-like)"/>
    <property type="match status" value="1"/>
</dbReference>
<dbReference type="CDD" id="cd00028">
    <property type="entry name" value="B_lectin"/>
    <property type="match status" value="1"/>
</dbReference>
<dbReference type="PROSITE" id="PS00107">
    <property type="entry name" value="PROTEIN_KINASE_ATP"/>
    <property type="match status" value="1"/>
</dbReference>
<dbReference type="Pfam" id="PF01453">
    <property type="entry name" value="B_lectin"/>
    <property type="match status" value="1"/>
</dbReference>
<organism evidence="21">
    <name type="scientific">Triticum aestivum</name>
    <name type="common">Wheat</name>
    <dbReference type="NCBI Taxonomy" id="4565"/>
    <lineage>
        <taxon>Eukaryota</taxon>
        <taxon>Viridiplantae</taxon>
        <taxon>Streptophyta</taxon>
        <taxon>Embryophyta</taxon>
        <taxon>Tracheophyta</taxon>
        <taxon>Spermatophyta</taxon>
        <taxon>Magnoliopsida</taxon>
        <taxon>Liliopsida</taxon>
        <taxon>Poales</taxon>
        <taxon>Poaceae</taxon>
        <taxon>BOP clade</taxon>
        <taxon>Pooideae</taxon>
        <taxon>Triticodae</taxon>
        <taxon>Triticeae</taxon>
        <taxon>Triticinae</taxon>
        <taxon>Triticum</taxon>
    </lineage>
</organism>
<dbReference type="Pfam" id="PF00069">
    <property type="entry name" value="Pkinase"/>
    <property type="match status" value="1"/>
</dbReference>
<dbReference type="InterPro" id="IPR017441">
    <property type="entry name" value="Protein_kinase_ATP_BS"/>
</dbReference>
<feature type="domain" description="Protein kinase" evidence="18">
    <location>
        <begin position="470"/>
        <end position="722"/>
    </location>
</feature>
<dbReference type="Pfam" id="PF08276">
    <property type="entry name" value="PAN_2"/>
    <property type="match status" value="1"/>
</dbReference>
<dbReference type="PROSITE" id="PS50011">
    <property type="entry name" value="PROTEIN_KINASE_DOM"/>
    <property type="match status" value="1"/>
</dbReference>
<dbReference type="SUPFAM" id="SSF51110">
    <property type="entry name" value="alpha-D-mannose-specific plant lectins"/>
    <property type="match status" value="1"/>
</dbReference>
<dbReference type="InterPro" id="IPR008271">
    <property type="entry name" value="Ser/Thr_kinase_AS"/>
</dbReference>